<dbReference type="SUPFAM" id="SSF48452">
    <property type="entry name" value="TPR-like"/>
    <property type="match status" value="1"/>
</dbReference>
<protein>
    <recommendedName>
        <fullName evidence="3">MalT-like TPR region domain-containing protein</fullName>
    </recommendedName>
</protein>
<evidence type="ECO:0000313" key="1">
    <source>
        <dbReference type="EMBL" id="KIV98347.1"/>
    </source>
</evidence>
<dbReference type="PANTHER" id="PTHR46082:SF6">
    <property type="entry name" value="AAA+ ATPASE DOMAIN-CONTAINING PROTEIN-RELATED"/>
    <property type="match status" value="1"/>
</dbReference>
<dbReference type="GeneID" id="27317786"/>
<evidence type="ECO:0008006" key="3">
    <source>
        <dbReference type="Google" id="ProtNLM"/>
    </source>
</evidence>
<accession>A0A0D1ZV06</accession>
<dbReference type="STRING" id="253628.A0A0D1ZV06"/>
<dbReference type="AlphaFoldDB" id="A0A0D1ZV06"/>
<gene>
    <name evidence="1" type="ORF">PV09_09813</name>
</gene>
<dbReference type="VEuPathDB" id="FungiDB:PV09_09813"/>
<dbReference type="Proteomes" id="UP000053259">
    <property type="component" value="Unassembled WGS sequence"/>
</dbReference>
<dbReference type="HOGENOM" id="CLU_1147953_0_0_1"/>
<reference evidence="1 2" key="1">
    <citation type="submission" date="2015-01" db="EMBL/GenBank/DDBJ databases">
        <title>The Genome Sequence of Ochroconis gallopava CBS43764.</title>
        <authorList>
            <consortium name="The Broad Institute Genomics Platform"/>
            <person name="Cuomo C."/>
            <person name="de Hoog S."/>
            <person name="Gorbushina A."/>
            <person name="Stielow B."/>
            <person name="Teixiera M."/>
            <person name="Abouelleil A."/>
            <person name="Chapman S.B."/>
            <person name="Priest M."/>
            <person name="Young S.K."/>
            <person name="Wortman J."/>
            <person name="Nusbaum C."/>
            <person name="Birren B."/>
        </authorList>
    </citation>
    <scope>NUCLEOTIDE SEQUENCE [LARGE SCALE GENOMIC DNA]</scope>
    <source>
        <strain evidence="1 2">CBS 43764</strain>
    </source>
</reference>
<evidence type="ECO:0000313" key="2">
    <source>
        <dbReference type="Proteomes" id="UP000053259"/>
    </source>
</evidence>
<dbReference type="Pfam" id="PF13424">
    <property type="entry name" value="TPR_12"/>
    <property type="match status" value="1"/>
</dbReference>
<proteinExistence type="predicted"/>
<organism evidence="1 2">
    <name type="scientific">Verruconis gallopava</name>
    <dbReference type="NCBI Taxonomy" id="253628"/>
    <lineage>
        <taxon>Eukaryota</taxon>
        <taxon>Fungi</taxon>
        <taxon>Dikarya</taxon>
        <taxon>Ascomycota</taxon>
        <taxon>Pezizomycotina</taxon>
        <taxon>Dothideomycetes</taxon>
        <taxon>Pleosporomycetidae</taxon>
        <taxon>Venturiales</taxon>
        <taxon>Sympoventuriaceae</taxon>
        <taxon>Verruconis</taxon>
    </lineage>
</organism>
<dbReference type="EMBL" id="KN847741">
    <property type="protein sequence ID" value="KIV98347.1"/>
    <property type="molecule type" value="Genomic_DNA"/>
</dbReference>
<dbReference type="InterPro" id="IPR053137">
    <property type="entry name" value="NLR-like"/>
</dbReference>
<dbReference type="OrthoDB" id="1658288at2759"/>
<dbReference type="PANTHER" id="PTHR46082">
    <property type="entry name" value="ATP/GTP-BINDING PROTEIN-RELATED"/>
    <property type="match status" value="1"/>
</dbReference>
<dbReference type="Gene3D" id="1.25.40.10">
    <property type="entry name" value="Tetratricopeptide repeat domain"/>
    <property type="match status" value="1"/>
</dbReference>
<keyword evidence="2" id="KW-1185">Reference proteome</keyword>
<name>A0A0D1ZV06_9PEZI</name>
<dbReference type="InterPro" id="IPR011990">
    <property type="entry name" value="TPR-like_helical_dom_sf"/>
</dbReference>
<sequence>MGTFGEKFEDPSRYRQMHSTIAKTWYISFDQIQKEDPLAAEYLSFMACIDRSNIPQSLLPLTGSLLQQIKAIGTLKGYAFITERQRALPGLGGEAYFDMHRLVYIMLARWLEDHGEKKGWVVKAAERLEEVLPYGGHDEKKTWSMYLPHAIYLATLEIAVDEATRASLFERIGYCQSTLGQYSEAGAMHRQALVLRERSMGNEDVLTLKSKNNFAVALGNQGKYAEAESMLRQTLMTREKTR</sequence>
<dbReference type="RefSeq" id="XP_016208217.1">
    <property type="nucleotide sequence ID" value="XM_016363956.1"/>
</dbReference>
<dbReference type="InParanoid" id="A0A0D1ZV06"/>